<dbReference type="Gene3D" id="1.25.40.10">
    <property type="entry name" value="Tetratricopeptide repeat domain"/>
    <property type="match status" value="1"/>
</dbReference>
<dbReference type="FunFam" id="3.60.21.10:FF:000017">
    <property type="entry name" value="Serine/threonine-protein phosphatase"/>
    <property type="match status" value="1"/>
</dbReference>
<evidence type="ECO:0000313" key="13">
    <source>
        <dbReference type="EMBL" id="MBW41991.1"/>
    </source>
</evidence>
<feature type="region of interest" description="Disordered" evidence="11">
    <location>
        <begin position="1"/>
        <end position="33"/>
    </location>
</feature>
<feature type="domain" description="Serine/threonine specific protein phosphatases" evidence="12">
    <location>
        <begin position="210"/>
        <end position="486"/>
    </location>
</feature>
<evidence type="ECO:0000256" key="6">
    <source>
        <dbReference type="ARBA" id="ARBA00022801"/>
    </source>
</evidence>
<feature type="active site" description="Proton donor/acceptor" evidence="9">
    <location>
        <position position="310"/>
    </location>
</feature>
<dbReference type="PRINTS" id="PR00114">
    <property type="entry name" value="STPHPHTASE"/>
</dbReference>
<evidence type="ECO:0000256" key="3">
    <source>
        <dbReference type="ARBA" id="ARBA00013081"/>
    </source>
</evidence>
<dbReference type="EC" id="3.1.3.16" evidence="3"/>
<dbReference type="AlphaFoldDB" id="A0A2M4AMI6"/>
<dbReference type="SMART" id="SM00156">
    <property type="entry name" value="PP2Ac"/>
    <property type="match status" value="1"/>
</dbReference>
<evidence type="ECO:0000256" key="5">
    <source>
        <dbReference type="ARBA" id="ARBA00022737"/>
    </source>
</evidence>
<dbReference type="EMBL" id="GGFK01008670">
    <property type="protein sequence ID" value="MBW41991.1"/>
    <property type="molecule type" value="Transcribed_RNA"/>
</dbReference>
<reference evidence="13" key="1">
    <citation type="submission" date="2018-01" db="EMBL/GenBank/DDBJ databases">
        <title>An insight into the sialome of Amazonian anophelines.</title>
        <authorList>
            <person name="Ribeiro J.M."/>
            <person name="Scarpassa V."/>
            <person name="Calvo E."/>
        </authorList>
    </citation>
    <scope>NUCLEOTIDE SEQUENCE</scope>
    <source>
        <tissue evidence="13">Salivary glands</tissue>
    </source>
</reference>
<dbReference type="Pfam" id="PF00149">
    <property type="entry name" value="Metallophos"/>
    <property type="match status" value="1"/>
</dbReference>
<keyword evidence="8" id="KW-0464">Manganese</keyword>
<dbReference type="GO" id="GO:0004722">
    <property type="term" value="F:protein serine/threonine phosphatase activity"/>
    <property type="evidence" value="ECO:0007669"/>
    <property type="project" value="UniProtKB-EC"/>
</dbReference>
<evidence type="ECO:0000256" key="9">
    <source>
        <dbReference type="PIRSR" id="PIRSR033096-1"/>
    </source>
</evidence>
<sequence>MSSATEETNQQANSPGAPLAPNDGALEDPLQKKADELGARGNEFFKEQNYEKAIELYTEAIEACPNERFYANRSFAHFRTEAYGYALADADKAIALKNSYTKAYYRRAAAMMALGRFKKALADLEFVAKRCPSSKDAQDKYSECKKMVNKIAFEKAIAVEHQEKTVAKMCRDLEFVSIEEDYNGPKLEDGKVTLEFMKSLLDWYKNQNKLHKNFAYKILCDMETLLTTQPSLVEITVPEEEKFTVCGDIHGQFYDLLNIFEINGLPSPTNPYLFNGDFVDRGSFSVECIFTLFGFKLLYPNHFFLSRGNHESFNMNQLYGFTGEVVSKYSQNMADMFTLVYNWLPLCHLINKKVLVMHGGLFSRDNVSLDELRKIDRNRQPPEEGLMCELLWSDPHPLKGRVPSKRGVGIQFGPDVTEAFLKYNNLDYIIRSHEVKANGYEVDHNGKCITVFSAPNYCDQMKNLGAFITLKGNDLTPKFTTYQEVPHPSVRPMAYASPLSLMA</sequence>
<dbReference type="PROSITE" id="PS50005">
    <property type="entry name" value="TPR"/>
    <property type="match status" value="1"/>
</dbReference>
<comment type="cofactor">
    <cofactor evidence="1">
        <name>Mn(2+)</name>
        <dbReference type="ChEBI" id="CHEBI:29035"/>
    </cofactor>
</comment>
<evidence type="ECO:0000259" key="12">
    <source>
        <dbReference type="SMART" id="SM00156"/>
    </source>
</evidence>
<dbReference type="InterPro" id="IPR013105">
    <property type="entry name" value="TPR_2"/>
</dbReference>
<name>A0A2M4AMI6_9DIPT</name>
<dbReference type="InterPro" id="IPR004843">
    <property type="entry name" value="Calcineurin-like_PHP"/>
</dbReference>
<keyword evidence="4" id="KW-0479">Metal-binding</keyword>
<dbReference type="SUPFAM" id="SSF56300">
    <property type="entry name" value="Metallo-dependent phosphatases"/>
    <property type="match status" value="1"/>
</dbReference>
<evidence type="ECO:0000256" key="10">
    <source>
        <dbReference type="PROSITE-ProRule" id="PRU00339"/>
    </source>
</evidence>
<feature type="compositionally biased region" description="Polar residues" evidence="11">
    <location>
        <begin position="1"/>
        <end position="14"/>
    </location>
</feature>
<dbReference type="PANTHER" id="PTHR45668:SF5">
    <property type="entry name" value="SERINE_THREONINE-PROTEIN PHOSPHATASE 5"/>
    <property type="match status" value="1"/>
</dbReference>
<dbReference type="PANTHER" id="PTHR45668">
    <property type="entry name" value="SERINE/THREONINE-PROTEIN PHOSPHATASE 5-RELATED"/>
    <property type="match status" value="1"/>
</dbReference>
<keyword evidence="6" id="KW-0378">Hydrolase</keyword>
<dbReference type="InterPro" id="IPR013235">
    <property type="entry name" value="PPP_dom"/>
</dbReference>
<feature type="repeat" description="TPR" evidence="10">
    <location>
        <begin position="34"/>
        <end position="67"/>
    </location>
</feature>
<dbReference type="CDD" id="cd07417">
    <property type="entry name" value="MPP_PP5_C"/>
    <property type="match status" value="1"/>
</dbReference>
<dbReference type="Pfam" id="PF07719">
    <property type="entry name" value="TPR_2"/>
    <property type="match status" value="1"/>
</dbReference>
<dbReference type="SUPFAM" id="SSF48452">
    <property type="entry name" value="TPR-like"/>
    <property type="match status" value="1"/>
</dbReference>
<dbReference type="InterPro" id="IPR019734">
    <property type="entry name" value="TPR_rpt"/>
</dbReference>
<dbReference type="InterPro" id="IPR006186">
    <property type="entry name" value="Ser/Thr-sp_prot-phosphatase"/>
</dbReference>
<evidence type="ECO:0000256" key="11">
    <source>
        <dbReference type="SAM" id="MobiDB-lite"/>
    </source>
</evidence>
<dbReference type="PIRSF" id="PIRSF033096">
    <property type="entry name" value="PPPtase_5"/>
    <property type="match status" value="1"/>
</dbReference>
<accession>A0A2M4AMI6</accession>
<dbReference type="InterPro" id="IPR051134">
    <property type="entry name" value="PPP_phosphatase"/>
</dbReference>
<organism evidence="13">
    <name type="scientific">Anopheles triannulatus</name>
    <dbReference type="NCBI Taxonomy" id="58253"/>
    <lineage>
        <taxon>Eukaryota</taxon>
        <taxon>Metazoa</taxon>
        <taxon>Ecdysozoa</taxon>
        <taxon>Arthropoda</taxon>
        <taxon>Hexapoda</taxon>
        <taxon>Insecta</taxon>
        <taxon>Pterygota</taxon>
        <taxon>Neoptera</taxon>
        <taxon>Endopterygota</taxon>
        <taxon>Diptera</taxon>
        <taxon>Nematocera</taxon>
        <taxon>Culicoidea</taxon>
        <taxon>Culicidae</taxon>
        <taxon>Anophelinae</taxon>
        <taxon>Anopheles</taxon>
    </lineage>
</organism>
<dbReference type="InterPro" id="IPR011990">
    <property type="entry name" value="TPR-like_helical_dom_sf"/>
</dbReference>
<dbReference type="FunFam" id="1.25.40.10:FF:000594">
    <property type="entry name" value="Serine/threonine-protein phosphatase"/>
    <property type="match status" value="1"/>
</dbReference>
<evidence type="ECO:0000256" key="1">
    <source>
        <dbReference type="ARBA" id="ARBA00001936"/>
    </source>
</evidence>
<dbReference type="Gene3D" id="3.60.21.10">
    <property type="match status" value="1"/>
</dbReference>
<proteinExistence type="inferred from homology"/>
<evidence type="ECO:0000256" key="7">
    <source>
        <dbReference type="ARBA" id="ARBA00022803"/>
    </source>
</evidence>
<dbReference type="SMART" id="SM00028">
    <property type="entry name" value="TPR"/>
    <property type="match status" value="2"/>
</dbReference>
<comment type="similarity">
    <text evidence="2">Belongs to the PPP phosphatase family. PP-5 (PP-T) subfamily.</text>
</comment>
<keyword evidence="5" id="KW-0677">Repeat</keyword>
<evidence type="ECO:0000256" key="4">
    <source>
        <dbReference type="ARBA" id="ARBA00022723"/>
    </source>
</evidence>
<evidence type="ECO:0000256" key="2">
    <source>
        <dbReference type="ARBA" id="ARBA00008786"/>
    </source>
</evidence>
<keyword evidence="7 10" id="KW-0802">TPR repeat</keyword>
<dbReference type="InterPro" id="IPR041753">
    <property type="entry name" value="PP5_C"/>
</dbReference>
<dbReference type="InterPro" id="IPR029052">
    <property type="entry name" value="Metallo-depent_PP-like"/>
</dbReference>
<dbReference type="Pfam" id="PF08321">
    <property type="entry name" value="PPP5"/>
    <property type="match status" value="1"/>
</dbReference>
<protein>
    <recommendedName>
        <fullName evidence="3">protein-serine/threonine phosphatase</fullName>
        <ecNumber evidence="3">3.1.3.16</ecNumber>
    </recommendedName>
</protein>
<dbReference type="GO" id="GO:0046872">
    <property type="term" value="F:metal ion binding"/>
    <property type="evidence" value="ECO:0007669"/>
    <property type="project" value="UniProtKB-KW"/>
</dbReference>
<evidence type="ECO:0000256" key="8">
    <source>
        <dbReference type="ARBA" id="ARBA00023211"/>
    </source>
</evidence>